<dbReference type="EMBL" id="CP042914">
    <property type="protein sequence ID" value="QEG39595.1"/>
    <property type="molecule type" value="Genomic_DNA"/>
</dbReference>
<dbReference type="AlphaFoldDB" id="A0A5B9QPZ9"/>
<protein>
    <recommendedName>
        <fullName evidence="2">3-keto-alpha-glucoside-1,2-lyase/3-keto-2-hydroxy-glucal hydratase domain-containing protein</fullName>
    </recommendedName>
</protein>
<dbReference type="Pfam" id="PF06439">
    <property type="entry name" value="3keto-disac_hyd"/>
    <property type="match status" value="1"/>
</dbReference>
<feature type="domain" description="3-keto-alpha-glucoside-1,2-lyase/3-keto-2-hydroxy-glucal hydratase" evidence="2">
    <location>
        <begin position="29"/>
        <end position="203"/>
    </location>
</feature>
<organism evidence="3 4">
    <name type="scientific">Roseimaritima ulvae</name>
    <dbReference type="NCBI Taxonomy" id="980254"/>
    <lineage>
        <taxon>Bacteria</taxon>
        <taxon>Pseudomonadati</taxon>
        <taxon>Planctomycetota</taxon>
        <taxon>Planctomycetia</taxon>
        <taxon>Pirellulales</taxon>
        <taxon>Pirellulaceae</taxon>
        <taxon>Roseimaritima</taxon>
    </lineage>
</organism>
<name>A0A5B9QPZ9_9BACT</name>
<feature type="chain" id="PRO_5023121595" description="3-keto-alpha-glucoside-1,2-lyase/3-keto-2-hydroxy-glucal hydratase domain-containing protein" evidence="1">
    <location>
        <begin position="26"/>
        <end position="208"/>
    </location>
</feature>
<dbReference type="OrthoDB" id="242352at2"/>
<reference evidence="3 4" key="1">
    <citation type="submission" date="2019-08" db="EMBL/GenBank/DDBJ databases">
        <title>Deep-cultivation of Planctomycetes and their phenomic and genomic characterization uncovers novel biology.</title>
        <authorList>
            <person name="Wiegand S."/>
            <person name="Jogler M."/>
            <person name="Boedeker C."/>
            <person name="Pinto D."/>
            <person name="Vollmers J."/>
            <person name="Rivas-Marin E."/>
            <person name="Kohn T."/>
            <person name="Peeters S.H."/>
            <person name="Heuer A."/>
            <person name="Rast P."/>
            <person name="Oberbeckmann S."/>
            <person name="Bunk B."/>
            <person name="Jeske O."/>
            <person name="Meyerdierks A."/>
            <person name="Storesund J.E."/>
            <person name="Kallscheuer N."/>
            <person name="Luecker S."/>
            <person name="Lage O.M."/>
            <person name="Pohl T."/>
            <person name="Merkel B.J."/>
            <person name="Hornburger P."/>
            <person name="Mueller R.-W."/>
            <person name="Bruemmer F."/>
            <person name="Labrenz M."/>
            <person name="Spormann A.M."/>
            <person name="Op den Camp H."/>
            <person name="Overmann J."/>
            <person name="Amann R."/>
            <person name="Jetten M.S.M."/>
            <person name="Mascher T."/>
            <person name="Medema M.H."/>
            <person name="Devos D.P."/>
            <person name="Kaster A.-K."/>
            <person name="Ovreas L."/>
            <person name="Rohde M."/>
            <person name="Galperin M.Y."/>
            <person name="Jogler C."/>
        </authorList>
    </citation>
    <scope>NUCLEOTIDE SEQUENCE [LARGE SCALE GENOMIC DNA]</scope>
    <source>
        <strain evidence="3 4">UC8</strain>
    </source>
</reference>
<evidence type="ECO:0000259" key="2">
    <source>
        <dbReference type="Pfam" id="PF06439"/>
    </source>
</evidence>
<evidence type="ECO:0000313" key="4">
    <source>
        <dbReference type="Proteomes" id="UP000325286"/>
    </source>
</evidence>
<evidence type="ECO:0000256" key="1">
    <source>
        <dbReference type="SAM" id="SignalP"/>
    </source>
</evidence>
<dbReference type="Gene3D" id="2.60.120.560">
    <property type="entry name" value="Exo-inulinase, domain 1"/>
    <property type="match status" value="1"/>
</dbReference>
<gene>
    <name evidence="3" type="ORF">UC8_15910</name>
</gene>
<keyword evidence="4" id="KW-1185">Reference proteome</keyword>
<dbReference type="KEGG" id="rul:UC8_15910"/>
<dbReference type="InterPro" id="IPR010496">
    <property type="entry name" value="AL/BT2_dom"/>
</dbReference>
<sequence length="208" mass="23680" precursor="true">MFLTVSRLLGSLAVLALISTTSATAEDAKWITLFDGKTMEGWEKVGKEDSHWEVKDGALVGSGTQSMLVCSEGPYKNFRYRAEIKINDGGNSGLYFRTTRRPGFMDGYEAQVDSTHTDPIRTGSLYGFCHVYKQLVKPDTWFTYELEVRDDVWRGREMTRIKITVDGNELYEYMDFDKTYKSGHFAFQQHDPGSKVSIRKVEVQPLAD</sequence>
<dbReference type="RefSeq" id="WP_068133129.1">
    <property type="nucleotide sequence ID" value="NZ_CP042914.1"/>
</dbReference>
<accession>A0A5B9QPZ9</accession>
<dbReference type="GO" id="GO:0016787">
    <property type="term" value="F:hydrolase activity"/>
    <property type="evidence" value="ECO:0007669"/>
    <property type="project" value="InterPro"/>
</dbReference>
<feature type="signal peptide" evidence="1">
    <location>
        <begin position="1"/>
        <end position="25"/>
    </location>
</feature>
<proteinExistence type="predicted"/>
<evidence type="ECO:0000313" key="3">
    <source>
        <dbReference type="EMBL" id="QEG39595.1"/>
    </source>
</evidence>
<dbReference type="Proteomes" id="UP000325286">
    <property type="component" value="Chromosome"/>
</dbReference>
<keyword evidence="1" id="KW-0732">Signal</keyword>